<evidence type="ECO:0000313" key="2">
    <source>
        <dbReference type="EMBL" id="CAB3374640.1"/>
    </source>
</evidence>
<dbReference type="EMBL" id="CADEPI010000101">
    <property type="protein sequence ID" value="CAB3374640.1"/>
    <property type="molecule type" value="Genomic_DNA"/>
</dbReference>
<organism evidence="2 3">
    <name type="scientific">Cloeon dipterum</name>
    <dbReference type="NCBI Taxonomy" id="197152"/>
    <lineage>
        <taxon>Eukaryota</taxon>
        <taxon>Metazoa</taxon>
        <taxon>Ecdysozoa</taxon>
        <taxon>Arthropoda</taxon>
        <taxon>Hexapoda</taxon>
        <taxon>Insecta</taxon>
        <taxon>Pterygota</taxon>
        <taxon>Palaeoptera</taxon>
        <taxon>Ephemeroptera</taxon>
        <taxon>Pisciforma</taxon>
        <taxon>Baetidae</taxon>
        <taxon>Cloeon</taxon>
    </lineage>
</organism>
<keyword evidence="3" id="KW-1185">Reference proteome</keyword>
<dbReference type="AlphaFoldDB" id="A0A8S1D0P0"/>
<proteinExistence type="predicted"/>
<dbReference type="GO" id="GO:0017080">
    <property type="term" value="F:sodium channel regulator activity"/>
    <property type="evidence" value="ECO:0007669"/>
    <property type="project" value="TreeGrafter"/>
</dbReference>
<dbReference type="PANTHER" id="PTHR12335">
    <property type="entry name" value="TIPE PROTEIN TEMPERATURE-INDUCED PARALYTIC E"/>
    <property type="match status" value="1"/>
</dbReference>
<dbReference type="GO" id="GO:0002028">
    <property type="term" value="P:regulation of sodium ion transport"/>
    <property type="evidence" value="ECO:0007669"/>
    <property type="project" value="TreeGrafter"/>
</dbReference>
<dbReference type="PANTHER" id="PTHR12335:SF7">
    <property type="entry name" value="RT03134P"/>
    <property type="match status" value="1"/>
</dbReference>
<sequence>MGKKVPVEDLVIPPQDTRICGTICICQMTAVLSSVALVYLTVAVYMPAYRAFKSGISETPVMCTTTRSTQQEMCAWGSCGEWCLSKSSGACTQIFVNLRRNGSDLVFYNCSNAANKTCYGIDQEHAKKSRCIVDECKNLTGTFNCTMGTCINITDAFECVFAQTEVPLKCSGRRGKITCIEMDGLHDCNRGTCAKIKTPYNCDRRCVDIPTRNKNTILLSGDKVYLSQCLKAVTVDDEGEEEIYSWEKDDGGEDSYVVMASCYTIANTSRGIEASDCINGSLVAKNVMTDLTNFTYLLGLSAQGAVEKALDPTGRVAPLETDLIIANESKLMINQEGCVNTLMDECAAFLRDFGKDGTDHNARARFPCFYADHDPTTAITRFDIEKTHKEFVVACVVPVVLFVVSCTCLVTCQKSVVVGDDAKMRFKGCGGAKGAAGNAAEQPPDLPQDPEAVPPAAADKTETEEEEEEGAVGGAAIAL</sequence>
<gene>
    <name evidence="2" type="ORF">CLODIP_2_CD13507</name>
</gene>
<evidence type="ECO:0000256" key="1">
    <source>
        <dbReference type="SAM" id="MobiDB-lite"/>
    </source>
</evidence>
<accession>A0A8S1D0P0</accession>
<dbReference type="GO" id="GO:0005886">
    <property type="term" value="C:plasma membrane"/>
    <property type="evidence" value="ECO:0007669"/>
    <property type="project" value="TreeGrafter"/>
</dbReference>
<name>A0A8S1D0P0_9INSE</name>
<dbReference type="OrthoDB" id="6349518at2759"/>
<evidence type="ECO:0000313" key="3">
    <source>
        <dbReference type="Proteomes" id="UP000494165"/>
    </source>
</evidence>
<dbReference type="InterPro" id="IPR031578">
    <property type="entry name" value="TipE"/>
</dbReference>
<protein>
    <submittedName>
        <fullName evidence="2">Uncharacterized protein</fullName>
    </submittedName>
</protein>
<reference evidence="2 3" key="1">
    <citation type="submission" date="2020-04" db="EMBL/GenBank/DDBJ databases">
        <authorList>
            <person name="Alioto T."/>
            <person name="Alioto T."/>
            <person name="Gomez Garrido J."/>
        </authorList>
    </citation>
    <scope>NUCLEOTIDE SEQUENCE [LARGE SCALE GENOMIC DNA]</scope>
</reference>
<dbReference type="Proteomes" id="UP000494165">
    <property type="component" value="Unassembled WGS sequence"/>
</dbReference>
<feature type="region of interest" description="Disordered" evidence="1">
    <location>
        <begin position="434"/>
        <end position="479"/>
    </location>
</feature>
<comment type="caution">
    <text evidence="2">The sequence shown here is derived from an EMBL/GenBank/DDBJ whole genome shotgun (WGS) entry which is preliminary data.</text>
</comment>